<comment type="caution">
    <text evidence="3">The sequence shown here is derived from an EMBL/GenBank/DDBJ whole genome shotgun (WGS) entry which is preliminary data.</text>
</comment>
<evidence type="ECO:0000313" key="2">
    <source>
        <dbReference type="EMBL" id="CAF1153098.1"/>
    </source>
</evidence>
<dbReference type="AlphaFoldDB" id="A0A815BEQ0"/>
<sequence>MSSERHLLPLLNLTHEEEETDSDCSSTTSNDEIVFNTGDGYSILGEILRMIDITTRMSISDESSDLDDFNDDSQQPASITASTPIISPFFDMQKVDDNNDRQSDQNKTKRRAWSTDEKLAAIKYHKAVKNYKQVAKEHGCSRKMIRTWASQEQNFLSLRGAKKGKNLKRLKGAGKKLHHVQLDVKLFEWFKTKQTPPEDEHQTTIIKKERITFRLLARQGAKICIGLNTVQPANKW</sequence>
<dbReference type="Proteomes" id="UP000663829">
    <property type="component" value="Unassembled WGS sequence"/>
</dbReference>
<dbReference type="Proteomes" id="UP000682733">
    <property type="component" value="Unassembled WGS sequence"/>
</dbReference>
<feature type="region of interest" description="Disordered" evidence="1">
    <location>
        <begin position="62"/>
        <end position="112"/>
    </location>
</feature>
<evidence type="ECO:0000313" key="6">
    <source>
        <dbReference type="Proteomes" id="UP000663829"/>
    </source>
</evidence>
<evidence type="ECO:0000313" key="5">
    <source>
        <dbReference type="EMBL" id="CAF4053830.1"/>
    </source>
</evidence>
<dbReference type="EMBL" id="CAJNOQ010011087">
    <property type="protein sequence ID" value="CAF1268433.1"/>
    <property type="molecule type" value="Genomic_DNA"/>
</dbReference>
<proteinExistence type="predicted"/>
<evidence type="ECO:0008006" key="7">
    <source>
        <dbReference type="Google" id="ProtNLM"/>
    </source>
</evidence>
<feature type="compositionally biased region" description="Polar residues" evidence="1">
    <location>
        <begin position="74"/>
        <end position="85"/>
    </location>
</feature>
<dbReference type="Gene3D" id="1.10.10.60">
    <property type="entry name" value="Homeodomain-like"/>
    <property type="match status" value="1"/>
</dbReference>
<feature type="compositionally biased region" description="Basic and acidic residues" evidence="1">
    <location>
        <begin position="93"/>
        <end position="112"/>
    </location>
</feature>
<accession>A0A815BEQ0</accession>
<keyword evidence="6" id="KW-1185">Reference proteome</keyword>
<feature type="region of interest" description="Disordered" evidence="1">
    <location>
        <begin position="1"/>
        <end position="31"/>
    </location>
</feature>
<feature type="compositionally biased region" description="Acidic residues" evidence="1">
    <location>
        <begin position="62"/>
        <end position="71"/>
    </location>
</feature>
<dbReference type="EMBL" id="CAJNOK010011981">
    <property type="protein sequence ID" value="CAF1153098.1"/>
    <property type="molecule type" value="Genomic_DNA"/>
</dbReference>
<protein>
    <recommendedName>
        <fullName evidence="7">Brinker DNA-binding domain-containing protein</fullName>
    </recommendedName>
</protein>
<name>A0A815BEQ0_9BILA</name>
<organism evidence="3 6">
    <name type="scientific">Didymodactylos carnosus</name>
    <dbReference type="NCBI Taxonomy" id="1234261"/>
    <lineage>
        <taxon>Eukaryota</taxon>
        <taxon>Metazoa</taxon>
        <taxon>Spiralia</taxon>
        <taxon>Gnathifera</taxon>
        <taxon>Rotifera</taxon>
        <taxon>Eurotatoria</taxon>
        <taxon>Bdelloidea</taxon>
        <taxon>Philodinida</taxon>
        <taxon>Philodinidae</taxon>
        <taxon>Didymodactylos</taxon>
    </lineage>
</organism>
<evidence type="ECO:0000256" key="1">
    <source>
        <dbReference type="SAM" id="MobiDB-lite"/>
    </source>
</evidence>
<reference evidence="3" key="1">
    <citation type="submission" date="2021-02" db="EMBL/GenBank/DDBJ databases">
        <authorList>
            <person name="Nowell W R."/>
        </authorList>
    </citation>
    <scope>NUCLEOTIDE SEQUENCE</scope>
</reference>
<evidence type="ECO:0000313" key="4">
    <source>
        <dbReference type="EMBL" id="CAF3962327.1"/>
    </source>
</evidence>
<dbReference type="Proteomes" id="UP000677228">
    <property type="component" value="Unassembled WGS sequence"/>
</dbReference>
<dbReference type="Proteomes" id="UP000681722">
    <property type="component" value="Unassembled WGS sequence"/>
</dbReference>
<dbReference type="InterPro" id="IPR009057">
    <property type="entry name" value="Homeodomain-like_sf"/>
</dbReference>
<dbReference type="EMBL" id="CAJOBA010032099">
    <property type="protein sequence ID" value="CAF3962327.1"/>
    <property type="molecule type" value="Genomic_DNA"/>
</dbReference>
<evidence type="ECO:0000313" key="3">
    <source>
        <dbReference type="EMBL" id="CAF1268433.1"/>
    </source>
</evidence>
<gene>
    <name evidence="3" type="ORF">GPM918_LOCUS26957</name>
    <name evidence="2" type="ORF">OVA965_LOCUS21707</name>
    <name evidence="5" type="ORF">SRO942_LOCUS27200</name>
    <name evidence="4" type="ORF">TMI583_LOCUS22418</name>
</gene>
<dbReference type="SUPFAM" id="SSF46689">
    <property type="entry name" value="Homeodomain-like"/>
    <property type="match status" value="1"/>
</dbReference>
<dbReference type="EMBL" id="CAJOBC010022045">
    <property type="protein sequence ID" value="CAF4053830.1"/>
    <property type="molecule type" value="Genomic_DNA"/>
</dbReference>